<reference evidence="2 3" key="1">
    <citation type="submission" date="2017-04" db="EMBL/GenBank/DDBJ databases">
        <title>The new phylogeny of genus Mycobacterium.</title>
        <authorList>
            <person name="Tortoli E."/>
            <person name="Trovato A."/>
            <person name="Cirillo D.M."/>
        </authorList>
    </citation>
    <scope>NUCLEOTIDE SEQUENCE [LARGE SCALE GENOMIC DNA]</scope>
    <source>
        <strain evidence="2 3">TBL 1200985</strain>
    </source>
</reference>
<feature type="region of interest" description="Disordered" evidence="1">
    <location>
        <begin position="49"/>
        <end position="75"/>
    </location>
</feature>
<dbReference type="EMBL" id="NCXP01000048">
    <property type="protein sequence ID" value="OSC37030.1"/>
    <property type="molecule type" value="Genomic_DNA"/>
</dbReference>
<feature type="compositionally biased region" description="Low complexity" evidence="1">
    <location>
        <begin position="55"/>
        <end position="75"/>
    </location>
</feature>
<dbReference type="AlphaFoldDB" id="A0A1X2LPC0"/>
<comment type="caution">
    <text evidence="2">The sequence shown here is derived from an EMBL/GenBank/DDBJ whole genome shotgun (WGS) entry which is preliminary data.</text>
</comment>
<evidence type="ECO:0000313" key="2">
    <source>
        <dbReference type="EMBL" id="OSC37030.1"/>
    </source>
</evidence>
<name>A0A1X2LPC0_9MYCO</name>
<dbReference type="OrthoDB" id="9429655at2"/>
<proteinExistence type="predicted"/>
<evidence type="ECO:0000313" key="3">
    <source>
        <dbReference type="Proteomes" id="UP000193247"/>
    </source>
</evidence>
<accession>A0A1X2LPC0</accession>
<evidence type="ECO:0000256" key="1">
    <source>
        <dbReference type="SAM" id="MobiDB-lite"/>
    </source>
</evidence>
<dbReference type="Proteomes" id="UP000193247">
    <property type="component" value="Unassembled WGS sequence"/>
</dbReference>
<gene>
    <name evidence="2" type="ORF">B8W66_22115</name>
</gene>
<organism evidence="2 3">
    <name type="scientific">Mycobacterium decipiens</name>
    <dbReference type="NCBI Taxonomy" id="1430326"/>
    <lineage>
        <taxon>Bacteria</taxon>
        <taxon>Bacillati</taxon>
        <taxon>Actinomycetota</taxon>
        <taxon>Actinomycetes</taxon>
        <taxon>Mycobacteriales</taxon>
        <taxon>Mycobacteriaceae</taxon>
        <taxon>Mycobacterium</taxon>
    </lineage>
</organism>
<sequence>MVGAFIAVPGFAVTVRANADPINPFNPSDCMANADAVCNLGPYGPNSPINPASPMDPMNPLNPMNPMNPANPMIP</sequence>
<protein>
    <submittedName>
        <fullName evidence="2">Uncharacterized protein</fullName>
    </submittedName>
</protein>
<keyword evidence="3" id="KW-1185">Reference proteome</keyword>